<reference evidence="4" key="1">
    <citation type="submission" date="2023-07" db="EMBL/GenBank/DDBJ databases">
        <title>Black Yeasts Isolated from many extreme environments.</title>
        <authorList>
            <person name="Coleine C."/>
            <person name="Stajich J.E."/>
            <person name="Selbmann L."/>
        </authorList>
    </citation>
    <scope>NUCLEOTIDE SEQUENCE</scope>
    <source>
        <strain evidence="4">CCFEE 5485</strain>
    </source>
</reference>
<sequence length="552" mass="61575">MSVILRPGVSGHARCAGHRSRELPSVSSGHGYNPWLCHPNYYLSVKAIILHALVFGFLSNRSQDCSLIAADYASESSIPRGTLSILSLTGRGVSALQSLLITSDGSSDFVLEDPGVPAVPLQQSSADERLYRPRRPHTKSRNGCLECRRRRMKCGEERPICLQCSERDFTCRYRENSPPRRESRTNAITTTDNNSTRFSGPMTFELQQQCVPQRGATFFPPAIFDNPVHCQDEVHIILDHFTQPTDPPWIGSRTLQHIMQTLGVHVASSTPYLMHTILAFSAAHLSHLHPTNARWRFAAIAHYDYALSLWQQRLARIPSPERDLAARLCAIFLHAMLAILHSPTELRDGLEPEEWKPGSTWVPSILGIHGLLHGPGVDLTELDQEIWGPLLRRYLAPPRGPGGLEDSTTGIHAASPERAVLASLEQICISPDPAKISLYRSALSLWHGLIDSSPRSNDDSEMIDVFFSAASQLTLEFANLLKGKDSRAILLVGFGLVMLGKRCSWWWVAASTRRKGPQAIEFLPAQREYGEDGRFTGVVAWMEEWVWRDEVS</sequence>
<feature type="region of interest" description="Disordered" evidence="2">
    <location>
        <begin position="176"/>
        <end position="197"/>
    </location>
</feature>
<dbReference type="InterPro" id="IPR021858">
    <property type="entry name" value="Fun_TF"/>
</dbReference>
<evidence type="ECO:0000313" key="5">
    <source>
        <dbReference type="Proteomes" id="UP001274830"/>
    </source>
</evidence>
<proteinExistence type="predicted"/>
<dbReference type="PANTHER" id="PTHR47784">
    <property type="entry name" value="STEROL UPTAKE CONTROL PROTEIN 2"/>
    <property type="match status" value="1"/>
</dbReference>
<dbReference type="SMART" id="SM00066">
    <property type="entry name" value="GAL4"/>
    <property type="match status" value="1"/>
</dbReference>
<dbReference type="PROSITE" id="PS50048">
    <property type="entry name" value="ZN2_CY6_FUNGAL_2"/>
    <property type="match status" value="1"/>
</dbReference>
<dbReference type="PANTHER" id="PTHR47784:SF9">
    <property type="entry name" value="ZN(II)2CYS6 TRANSCRIPTION FACTOR (EUROFUNG)"/>
    <property type="match status" value="1"/>
</dbReference>
<dbReference type="PROSITE" id="PS00463">
    <property type="entry name" value="ZN2_CY6_FUNGAL_1"/>
    <property type="match status" value="1"/>
</dbReference>
<dbReference type="Pfam" id="PF00172">
    <property type="entry name" value="Zn_clus"/>
    <property type="match status" value="1"/>
</dbReference>
<dbReference type="EMBL" id="JAUTXT010000009">
    <property type="protein sequence ID" value="KAK3676791.1"/>
    <property type="molecule type" value="Genomic_DNA"/>
</dbReference>
<dbReference type="CDD" id="cd00067">
    <property type="entry name" value="GAL4"/>
    <property type="match status" value="1"/>
</dbReference>
<dbReference type="InterPro" id="IPR001138">
    <property type="entry name" value="Zn2Cys6_DnaBD"/>
</dbReference>
<dbReference type="Pfam" id="PF11951">
    <property type="entry name" value="Fungal_trans_2"/>
    <property type="match status" value="1"/>
</dbReference>
<feature type="compositionally biased region" description="Polar residues" evidence="2">
    <location>
        <begin position="185"/>
        <end position="197"/>
    </location>
</feature>
<dbReference type="SUPFAM" id="SSF57701">
    <property type="entry name" value="Zn2/Cys6 DNA-binding domain"/>
    <property type="match status" value="1"/>
</dbReference>
<organism evidence="4 5">
    <name type="scientific">Recurvomyces mirabilis</name>
    <dbReference type="NCBI Taxonomy" id="574656"/>
    <lineage>
        <taxon>Eukaryota</taxon>
        <taxon>Fungi</taxon>
        <taxon>Dikarya</taxon>
        <taxon>Ascomycota</taxon>
        <taxon>Pezizomycotina</taxon>
        <taxon>Dothideomycetes</taxon>
        <taxon>Dothideomycetidae</taxon>
        <taxon>Mycosphaerellales</taxon>
        <taxon>Teratosphaeriaceae</taxon>
        <taxon>Recurvomyces</taxon>
    </lineage>
</organism>
<dbReference type="Proteomes" id="UP001274830">
    <property type="component" value="Unassembled WGS sequence"/>
</dbReference>
<keyword evidence="5" id="KW-1185">Reference proteome</keyword>
<dbReference type="GO" id="GO:0001228">
    <property type="term" value="F:DNA-binding transcription activator activity, RNA polymerase II-specific"/>
    <property type="evidence" value="ECO:0007669"/>
    <property type="project" value="TreeGrafter"/>
</dbReference>
<dbReference type="InterPro" id="IPR053157">
    <property type="entry name" value="Sterol_Uptake_Regulator"/>
</dbReference>
<evidence type="ECO:0000256" key="1">
    <source>
        <dbReference type="ARBA" id="ARBA00023242"/>
    </source>
</evidence>
<evidence type="ECO:0000256" key="2">
    <source>
        <dbReference type="SAM" id="MobiDB-lite"/>
    </source>
</evidence>
<name>A0AAE0WRW6_9PEZI</name>
<dbReference type="Gene3D" id="4.10.240.10">
    <property type="entry name" value="Zn(2)-C6 fungal-type DNA-binding domain"/>
    <property type="match status" value="1"/>
</dbReference>
<comment type="caution">
    <text evidence="4">The sequence shown here is derived from an EMBL/GenBank/DDBJ whole genome shotgun (WGS) entry which is preliminary data.</text>
</comment>
<gene>
    <name evidence="4" type="ORF">LTR78_003568</name>
</gene>
<evidence type="ECO:0000313" key="4">
    <source>
        <dbReference type="EMBL" id="KAK3676791.1"/>
    </source>
</evidence>
<keyword evidence="1" id="KW-0539">Nucleus</keyword>
<protein>
    <recommendedName>
        <fullName evidence="3">Zn(2)-C6 fungal-type domain-containing protein</fullName>
    </recommendedName>
</protein>
<accession>A0AAE0WRW6</accession>
<dbReference type="InterPro" id="IPR036864">
    <property type="entry name" value="Zn2-C6_fun-type_DNA-bd_sf"/>
</dbReference>
<evidence type="ECO:0000259" key="3">
    <source>
        <dbReference type="PROSITE" id="PS50048"/>
    </source>
</evidence>
<feature type="domain" description="Zn(2)-C6 fungal-type" evidence="3">
    <location>
        <begin position="143"/>
        <end position="173"/>
    </location>
</feature>
<dbReference type="GO" id="GO:0008270">
    <property type="term" value="F:zinc ion binding"/>
    <property type="evidence" value="ECO:0007669"/>
    <property type="project" value="InterPro"/>
</dbReference>
<dbReference type="AlphaFoldDB" id="A0AAE0WRW6"/>